<organism evidence="1 2">
    <name type="scientific">Ditylenchus dipsaci</name>
    <dbReference type="NCBI Taxonomy" id="166011"/>
    <lineage>
        <taxon>Eukaryota</taxon>
        <taxon>Metazoa</taxon>
        <taxon>Ecdysozoa</taxon>
        <taxon>Nematoda</taxon>
        <taxon>Chromadorea</taxon>
        <taxon>Rhabditida</taxon>
        <taxon>Tylenchina</taxon>
        <taxon>Tylenchomorpha</taxon>
        <taxon>Sphaerularioidea</taxon>
        <taxon>Anguinidae</taxon>
        <taxon>Anguininae</taxon>
        <taxon>Ditylenchus</taxon>
    </lineage>
</organism>
<name>A0A915DCI1_9BILA</name>
<dbReference type="Proteomes" id="UP000887574">
    <property type="component" value="Unplaced"/>
</dbReference>
<reference evidence="2" key="1">
    <citation type="submission" date="2022-11" db="UniProtKB">
        <authorList>
            <consortium name="WormBaseParasite"/>
        </authorList>
    </citation>
    <scope>IDENTIFICATION</scope>
</reference>
<dbReference type="AlphaFoldDB" id="A0A915DCI1"/>
<accession>A0A915DCI1</accession>
<keyword evidence="1" id="KW-1185">Reference proteome</keyword>
<evidence type="ECO:0000313" key="2">
    <source>
        <dbReference type="WBParaSite" id="jg17980"/>
    </source>
</evidence>
<proteinExistence type="predicted"/>
<evidence type="ECO:0000313" key="1">
    <source>
        <dbReference type="Proteomes" id="UP000887574"/>
    </source>
</evidence>
<sequence length="184" mass="21431">MVQYLYSNKQCFDECKLSLHLKRELEGTDDQEIISLQCMLLPIFDVCKELTCTGFFNTNKLLELTQFSKCNKLNFRHYHAENRNAELSPEKVLDWLHCRKGSQQQARHLILDYAWGTKYYNLVESIKETLDPVALYSSMDSGGSYFLDLKLVFPWTQGQCPSQLLSLQSQSTPIVCLLLLFHQY</sequence>
<protein>
    <submittedName>
        <fullName evidence="2">Uncharacterized protein</fullName>
    </submittedName>
</protein>
<dbReference type="WBParaSite" id="jg17980">
    <property type="protein sequence ID" value="jg17980"/>
    <property type="gene ID" value="jg17980"/>
</dbReference>